<evidence type="ECO:0000256" key="1">
    <source>
        <dbReference type="SAM" id="MobiDB-lite"/>
    </source>
</evidence>
<dbReference type="EMBL" id="CP041692">
    <property type="protein sequence ID" value="QDP96998.1"/>
    <property type="molecule type" value="Genomic_DNA"/>
</dbReference>
<protein>
    <submittedName>
        <fullName evidence="2">Uncharacterized protein</fullName>
    </submittedName>
</protein>
<dbReference type="Proteomes" id="UP000319263">
    <property type="component" value="Chromosome"/>
</dbReference>
<dbReference type="AlphaFoldDB" id="A0A516Q0R7"/>
<feature type="compositionally biased region" description="Basic and acidic residues" evidence="1">
    <location>
        <begin position="131"/>
        <end position="147"/>
    </location>
</feature>
<gene>
    <name evidence="2" type="ORF">FOE78_14670</name>
</gene>
<accession>A0A516Q0R7</accession>
<sequence>MGSGSELQLQEWLDQLPPRLDGLSDFVLPADVGLDFSPESLPRVEQALLIDPALADSADPIAGYLGETLMRIAGGGWRWDDVAGRPVVITDQALGLAPISPYELIMNALDRKSGTVFADTAAELERAVADRRAHDRKWQPEKEHTSGVDRSAPTAHIDPWLSDWLEVRRRSHPAWTAQFGAADAWDFSVASLDRLEQQLLARFGSVEDLLDPANSELAEGACWYLGEVAVRHRDAAWVHHPEEPDAPAEQTAAQNPWIGRPYVKQNHGDLHAEIPIGLIRAVVRAREPGTLQRRFGSFEP</sequence>
<proteinExistence type="predicted"/>
<dbReference type="RefSeq" id="WP_143986959.1">
    <property type="nucleotide sequence ID" value="NZ_CP041692.1"/>
</dbReference>
<reference evidence="2 3" key="1">
    <citation type="submission" date="2019-07" db="EMBL/GenBank/DDBJ databases">
        <title>Microlunatus dokdonensis sp. nov. isolated from the rhizospheric soil of the wild plant Elymus tsukushiensis.</title>
        <authorList>
            <person name="Ghim S.-Y."/>
            <person name="Hwang Y.-J."/>
            <person name="Son J.-S."/>
            <person name="Shin J.-H."/>
        </authorList>
    </citation>
    <scope>NUCLEOTIDE SEQUENCE [LARGE SCALE GENOMIC DNA]</scope>
    <source>
        <strain evidence="2 3">KUDC0627</strain>
    </source>
</reference>
<dbReference type="KEGG" id="mik:FOE78_14670"/>
<evidence type="ECO:0000313" key="2">
    <source>
        <dbReference type="EMBL" id="QDP96998.1"/>
    </source>
</evidence>
<keyword evidence="3" id="KW-1185">Reference proteome</keyword>
<evidence type="ECO:0000313" key="3">
    <source>
        <dbReference type="Proteomes" id="UP000319263"/>
    </source>
</evidence>
<feature type="region of interest" description="Disordered" evidence="1">
    <location>
        <begin position="131"/>
        <end position="154"/>
    </location>
</feature>
<organism evidence="2 3">
    <name type="scientific">Microlunatus elymi</name>
    <dbReference type="NCBI Taxonomy" id="2596828"/>
    <lineage>
        <taxon>Bacteria</taxon>
        <taxon>Bacillati</taxon>
        <taxon>Actinomycetota</taxon>
        <taxon>Actinomycetes</taxon>
        <taxon>Propionibacteriales</taxon>
        <taxon>Propionibacteriaceae</taxon>
        <taxon>Microlunatus</taxon>
    </lineage>
</organism>
<name>A0A516Q0R7_9ACTN</name>
<dbReference type="OrthoDB" id="3865442at2"/>